<organism evidence="1 2">
    <name type="scientific">Methanoculleus sediminis</name>
    <dbReference type="NCBI Taxonomy" id="1550566"/>
    <lineage>
        <taxon>Archaea</taxon>
        <taxon>Methanobacteriati</taxon>
        <taxon>Methanobacteriota</taxon>
        <taxon>Stenosarchaea group</taxon>
        <taxon>Methanomicrobia</taxon>
        <taxon>Methanomicrobiales</taxon>
        <taxon>Methanomicrobiaceae</taxon>
        <taxon>Methanoculleus</taxon>
    </lineage>
</organism>
<dbReference type="EMBL" id="JXOJ01000002">
    <property type="protein sequence ID" value="KLK88081.1"/>
    <property type="molecule type" value="Genomic_DNA"/>
</dbReference>
<sequence>MRDRWLILGIAVVVIFVLWRASYVPPGYETIHYETVPVLPVEQYNPPLIEIWEAMESEIPFDNETATGARLDMSFDPNGSFTVIRFHFFADMAGEPWVHSAFVIRNGSAYLSSQRLDYRPPHAHPLEVLSAVDSIPFDEISYGERGMNLAVFYHEQNRTYDDTYKNIYAVLDGTLRPLEFISFATPEVWHTVEIYPIPEPVAIMPNGEPEDPERSAIRIDEDPRALVVFPPREIALAERAAYAETLGTERV</sequence>
<proteinExistence type="predicted"/>
<dbReference type="Proteomes" id="UP000035301">
    <property type="component" value="Unassembled WGS sequence"/>
</dbReference>
<accession>A0A0H1QZP9</accession>
<dbReference type="RefSeq" id="WP_048181083.1">
    <property type="nucleotide sequence ID" value="NZ_JXOJ01000002.1"/>
</dbReference>
<evidence type="ECO:0000313" key="1">
    <source>
        <dbReference type="EMBL" id="KLK88081.1"/>
    </source>
</evidence>
<dbReference type="PATRIC" id="fig|1550566.3.peg.679"/>
<evidence type="ECO:0000313" key="2">
    <source>
        <dbReference type="Proteomes" id="UP000035301"/>
    </source>
</evidence>
<name>A0A0H1QZP9_9EURY</name>
<keyword evidence="2" id="KW-1185">Reference proteome</keyword>
<comment type="caution">
    <text evidence="1">The sequence shown here is derived from an EMBL/GenBank/DDBJ whole genome shotgun (WGS) entry which is preliminary data.</text>
</comment>
<protein>
    <submittedName>
        <fullName evidence="1">Uncharacterized protein</fullName>
    </submittedName>
</protein>
<gene>
    <name evidence="1" type="ORF">SZ63_03155</name>
</gene>
<dbReference type="AlphaFoldDB" id="A0A0H1QZP9"/>
<dbReference type="OrthoDB" id="106899at2157"/>
<dbReference type="STRING" id="1550566.SZ63_03155"/>
<reference evidence="1 2" key="1">
    <citation type="journal article" date="2015" name="Int. J. Syst. Evol. Microbiol.">
        <title>Methanoculleus sediminis sp. nov., a methanogen from sediments near a submarine mud volcano.</title>
        <authorList>
            <person name="Chen S.C."/>
            <person name="Chen M.F."/>
            <person name="Lai M.C."/>
            <person name="Weng C.Y."/>
            <person name="Wu S.Y."/>
            <person name="Lin S."/>
            <person name="Yang T.F."/>
            <person name="Chen P.C."/>
        </authorList>
    </citation>
    <scope>NUCLEOTIDE SEQUENCE [LARGE SCALE GENOMIC DNA]</scope>
    <source>
        <strain evidence="1 2">S3Fa</strain>
    </source>
</reference>